<dbReference type="AlphaFoldDB" id="A0A4Y2KPW1"/>
<dbReference type="EMBL" id="BGPR01004865">
    <property type="protein sequence ID" value="GBN04222.1"/>
    <property type="molecule type" value="Genomic_DNA"/>
</dbReference>
<feature type="compositionally biased region" description="Polar residues" evidence="3">
    <location>
        <begin position="808"/>
        <end position="838"/>
    </location>
</feature>
<keyword evidence="2" id="KW-0131">Cell cycle</keyword>
<dbReference type="GO" id="GO:0019903">
    <property type="term" value="F:protein phosphatase binding"/>
    <property type="evidence" value="ECO:0007669"/>
    <property type="project" value="InterPro"/>
</dbReference>
<feature type="compositionally biased region" description="Acidic residues" evidence="3">
    <location>
        <begin position="664"/>
        <end position="673"/>
    </location>
</feature>
<feature type="compositionally biased region" description="Polar residues" evidence="3">
    <location>
        <begin position="777"/>
        <end position="791"/>
    </location>
</feature>
<gene>
    <name evidence="4" type="primary">PPP6R3</name>
    <name evidence="4" type="ORF">AVEN_117708_1</name>
</gene>
<dbReference type="OrthoDB" id="295029at2759"/>
<feature type="region of interest" description="Disordered" evidence="3">
    <location>
        <begin position="714"/>
        <end position="755"/>
    </location>
</feature>
<dbReference type="GO" id="GO:0005634">
    <property type="term" value="C:nucleus"/>
    <property type="evidence" value="ECO:0007669"/>
    <property type="project" value="TreeGrafter"/>
</dbReference>
<sequence length="838" mass="93356">MFWRYNLITGSCIETLLDKENVTLKELMNEEDILQECKAQTKKLLDFLVRPEVLEEMVTLIITEPKDDGVVSMQYRYANRACEMLTFDIPQINDALVGDENLLIKLYNYLTTDEPLNPLLASFFSKTMGLLITKKTEVMYEFLKGRDFITLILKHFNTSAIMDLLLRLVAIENNEMRTTIIKWLDDQKLIQQLVSRIDVEYGEDFNCNASHALYDIIKVSREHMSLLQEKAEPNPLLETVESIEVISELLNHMFKDVTKESAIVNGIQVLLSLLVFKKQGPAGIQQMPVNQGDPLQADNAPSCFVSLFNRNSETEQITALDVERLERGVSNVLAAIGPRLEDFHNLLLKPPVKPAITFTIGCLDPPLGICRLEVAHLLTALLYTNNQSINEKLASLGTIIVLLDMFFKYSWNNFLHTQVEQAVGRIITNPPNLDKEGNKMHPLLDQILAQYKLTVKVIECFYEEPAKSAIKSNSKGYMGHLTKIANHIAQNAENGVNSNLIQEKINQLPEDHQKKWEEFVLEKLAEINQKNRVQVVNGPPMSTSSTDEESIDFRSVLFGKGTSVHLAFADNPIHEMTSNFVDQFGFNDDDFEDAHESLIYARNAINPSSQNFPVGDGNSMRSAELFEEICNAKMNPDGDAVLWSDRENSTFTSCFRLNKSTEDNSSDSDEESQVFESENAPVALSSDEMKMDVDSQEPILDGVPMDVAPVAIPNPWEAADSSGGSSDDQNWADFSNFGSFDPPPPSADQSDVISSSVSVAMETSDVISEKCVMNSSSALVPETTCNDSSKMNPLGGSLDENKPKPIQPNCSEQSLGLDASSSPKVTPETANESVSSSQ</sequence>
<accession>A0A4Y2KPW1</accession>
<dbReference type="GO" id="GO:0019888">
    <property type="term" value="F:protein phosphatase regulator activity"/>
    <property type="evidence" value="ECO:0007669"/>
    <property type="project" value="TreeGrafter"/>
</dbReference>
<name>A0A4Y2KPW1_ARAVE</name>
<comment type="similarity">
    <text evidence="1">Belongs to the SAPS family.</text>
</comment>
<evidence type="ECO:0000256" key="2">
    <source>
        <dbReference type="ARBA" id="ARBA00023306"/>
    </source>
</evidence>
<evidence type="ECO:0000256" key="3">
    <source>
        <dbReference type="SAM" id="MobiDB-lite"/>
    </source>
</evidence>
<organism evidence="4 5">
    <name type="scientific">Araneus ventricosus</name>
    <name type="common">Orbweaver spider</name>
    <name type="synonym">Epeira ventricosa</name>
    <dbReference type="NCBI Taxonomy" id="182803"/>
    <lineage>
        <taxon>Eukaryota</taxon>
        <taxon>Metazoa</taxon>
        <taxon>Ecdysozoa</taxon>
        <taxon>Arthropoda</taxon>
        <taxon>Chelicerata</taxon>
        <taxon>Arachnida</taxon>
        <taxon>Araneae</taxon>
        <taxon>Araneomorphae</taxon>
        <taxon>Entelegynae</taxon>
        <taxon>Araneoidea</taxon>
        <taxon>Araneidae</taxon>
        <taxon>Araneus</taxon>
    </lineage>
</organism>
<evidence type="ECO:0000313" key="5">
    <source>
        <dbReference type="Proteomes" id="UP000499080"/>
    </source>
</evidence>
<dbReference type="Pfam" id="PF04499">
    <property type="entry name" value="SAPS"/>
    <property type="match status" value="1"/>
</dbReference>
<dbReference type="PANTHER" id="PTHR12634">
    <property type="entry name" value="SIT4 YEAST -ASSOCIATING PROTEIN-RELATED"/>
    <property type="match status" value="1"/>
</dbReference>
<dbReference type="PANTHER" id="PTHR12634:SF8">
    <property type="entry name" value="FIERY MOUNTAIN, ISOFORM D"/>
    <property type="match status" value="1"/>
</dbReference>
<dbReference type="Proteomes" id="UP000499080">
    <property type="component" value="Unassembled WGS sequence"/>
</dbReference>
<protein>
    <submittedName>
        <fullName evidence="4">Serine/threonine-protein phosphatase 6 regulatory subunit 3</fullName>
    </submittedName>
</protein>
<keyword evidence="5" id="KW-1185">Reference proteome</keyword>
<dbReference type="InterPro" id="IPR007587">
    <property type="entry name" value="SAPS"/>
</dbReference>
<feature type="region of interest" description="Disordered" evidence="3">
    <location>
        <begin position="777"/>
        <end position="838"/>
    </location>
</feature>
<evidence type="ECO:0000256" key="1">
    <source>
        <dbReference type="ARBA" id="ARBA00006180"/>
    </source>
</evidence>
<comment type="caution">
    <text evidence="4">The sequence shown here is derived from an EMBL/GenBank/DDBJ whole genome shotgun (WGS) entry which is preliminary data.</text>
</comment>
<feature type="region of interest" description="Disordered" evidence="3">
    <location>
        <begin position="658"/>
        <end position="691"/>
    </location>
</feature>
<proteinExistence type="inferred from homology"/>
<reference evidence="4 5" key="1">
    <citation type="journal article" date="2019" name="Sci. Rep.">
        <title>Orb-weaving spider Araneus ventricosus genome elucidates the spidroin gene catalogue.</title>
        <authorList>
            <person name="Kono N."/>
            <person name="Nakamura H."/>
            <person name="Ohtoshi R."/>
            <person name="Moran D.A.P."/>
            <person name="Shinohara A."/>
            <person name="Yoshida Y."/>
            <person name="Fujiwara M."/>
            <person name="Mori M."/>
            <person name="Tomita M."/>
            <person name="Arakawa K."/>
        </authorList>
    </citation>
    <scope>NUCLEOTIDE SEQUENCE [LARGE SCALE GENOMIC DNA]</scope>
</reference>
<evidence type="ECO:0000313" key="4">
    <source>
        <dbReference type="EMBL" id="GBN04222.1"/>
    </source>
</evidence>
<dbReference type="GO" id="GO:0005829">
    <property type="term" value="C:cytosol"/>
    <property type="evidence" value="ECO:0007669"/>
    <property type="project" value="TreeGrafter"/>
</dbReference>